<evidence type="ECO:0000313" key="2">
    <source>
        <dbReference type="EMBL" id="AVK74478.1"/>
    </source>
</evidence>
<feature type="compositionally biased region" description="Polar residues" evidence="1">
    <location>
        <begin position="52"/>
        <end position="77"/>
    </location>
</feature>
<feature type="region of interest" description="Disordered" evidence="1">
    <location>
        <begin position="19"/>
        <end position="86"/>
    </location>
</feature>
<name>A0A2U7U7S1_9VIRU</name>
<dbReference type="GeneID" id="36843619"/>
<sequence length="331" mass="36013">MRAKRGAVHRVSCFFAATTKPPHSLQPPHTLCHRPDKKKKGGKPPSRKGKTSTKNTVPARSRMATATHNNNNMQPTSGRRRRPSAMRNRFCDSVAPTKGYKVLRADMTALIDPSCAYGVGATTTLPATASIRPGHAGLHYGRTPLDCAVDMRVRAALTRSFPPPDLAFVEVEATGIVVCDGGCIATDALKIVRRISADEWRRLCTGTVAVRDADGSVRIERYRESRLHSLPDPTLRCRSLPAIEWPDGRRDWYVDGLRHRCDCAPGDPTCADDACVRLPAVIEADGTRHWYARGLPVDPLVARASSKGTNGDAPLSPFSLARWCVASFAGA</sequence>
<protein>
    <submittedName>
        <fullName evidence="2">Uncharacterized protein</fullName>
    </submittedName>
</protein>
<dbReference type="KEGG" id="vg:36843619"/>
<evidence type="ECO:0000256" key="1">
    <source>
        <dbReference type="SAM" id="MobiDB-lite"/>
    </source>
</evidence>
<accession>A0A2U7U7S1</accession>
<dbReference type="EMBL" id="MG011689">
    <property type="protein sequence ID" value="AVK74478.1"/>
    <property type="molecule type" value="Genomic_DNA"/>
</dbReference>
<reference evidence="2" key="1">
    <citation type="journal article" date="2018" name="Nat. Commun.">
        <title>Diversity and evolution of the emerging Pandoraviridae family.</title>
        <authorList>
            <person name="Legendre M."/>
            <person name="Fabre E."/>
            <person name="Poirot O."/>
            <person name="Jeudy S."/>
            <person name="Lartigue A."/>
            <person name="Alempic J.M."/>
            <person name="Beucher L."/>
            <person name="Philippe N."/>
            <person name="Bertaux L."/>
            <person name="Christo-Foroux E."/>
            <person name="Labadie K."/>
            <person name="Coute Y."/>
            <person name="Abergel C."/>
            <person name="Claverie J.M."/>
        </authorList>
    </citation>
    <scope>NUCLEOTIDE SEQUENCE [LARGE SCALE GENOMIC DNA]</scope>
    <source>
        <strain evidence="2">Quercus</strain>
    </source>
</reference>
<proteinExistence type="predicted"/>
<dbReference type="Proteomes" id="UP000248852">
    <property type="component" value="Segment"/>
</dbReference>
<organism evidence="2">
    <name type="scientific">Pandoravirus quercus</name>
    <dbReference type="NCBI Taxonomy" id="2107709"/>
    <lineage>
        <taxon>Viruses</taxon>
        <taxon>Pandoravirus</taxon>
    </lineage>
</organism>
<dbReference type="RefSeq" id="YP_009482747.1">
    <property type="nucleotide sequence ID" value="NC_037667.1"/>
</dbReference>
<feature type="compositionally biased region" description="Basic residues" evidence="1">
    <location>
        <begin position="31"/>
        <end position="51"/>
    </location>
</feature>
<gene>
    <name evidence="2" type="ORF">pqer_cds_56</name>
</gene>